<dbReference type="InterPro" id="IPR011251">
    <property type="entry name" value="Luciferase-like_dom"/>
</dbReference>
<dbReference type="Proteomes" id="UP000321922">
    <property type="component" value="Unassembled WGS sequence"/>
</dbReference>
<protein>
    <submittedName>
        <fullName evidence="6">Alkanesulfonate monooxygenase</fullName>
    </submittedName>
</protein>
<sequence length="362" mass="40766">MSNVTEPARFMWNVPVGGNVKKDNSGVKSIFTFDVDELIKYAQKAEAMGIEQLLLGVGYHCADAFTYIGSLIRATKKIKFIIAYRAGMVAPTTFVQMINSLSGFGENRVSINMVAGISPVEQKYYGDFLPKEERQARLDEFMSVCNLFWDNKGPVNFTGKYYQIENGELHIGYSNEPERPEMFFSGNSDTSRELAAKHNAIWLRYSDTAENIANSAKPCIESGNQMGIRMSVIVRPTREEALQRVDEMLDGTDPKWAKFLTDFMKTCDSQAVNDICKLAEDAGNSWLNDILWTGAIQIRGGSSLAMVGDPDQVADYIMQYKAGGVSTFIMQGWPHLDEMKFFTELVIPRVREREVKLLEQKK</sequence>
<dbReference type="AlphaFoldDB" id="A0A511QG11"/>
<proteinExistence type="predicted"/>
<evidence type="ECO:0000256" key="3">
    <source>
        <dbReference type="ARBA" id="ARBA00023002"/>
    </source>
</evidence>
<evidence type="ECO:0000256" key="2">
    <source>
        <dbReference type="ARBA" id="ARBA00022643"/>
    </source>
</evidence>
<feature type="domain" description="Luciferase-like" evidence="5">
    <location>
        <begin position="26"/>
        <end position="326"/>
    </location>
</feature>
<accession>A0A511QG11</accession>
<dbReference type="Gene3D" id="3.20.20.30">
    <property type="entry name" value="Luciferase-like domain"/>
    <property type="match status" value="1"/>
</dbReference>
<dbReference type="PANTHER" id="PTHR42847">
    <property type="entry name" value="ALKANESULFONATE MONOOXYGENASE"/>
    <property type="match status" value="1"/>
</dbReference>
<keyword evidence="3" id="KW-0560">Oxidoreductase</keyword>
<keyword evidence="2" id="KW-0288">FMN</keyword>
<dbReference type="GO" id="GO:0008726">
    <property type="term" value="F:alkanesulfonate monooxygenase activity"/>
    <property type="evidence" value="ECO:0007669"/>
    <property type="project" value="TreeGrafter"/>
</dbReference>
<keyword evidence="1" id="KW-0285">Flavoprotein</keyword>
<reference evidence="6 7" key="1">
    <citation type="submission" date="2019-07" db="EMBL/GenBank/DDBJ databases">
        <title>Whole genome shotgun sequence of Vibrio sagamiensis NBRC 104589.</title>
        <authorList>
            <person name="Hosoyama A."/>
            <person name="Uohara A."/>
            <person name="Ohji S."/>
            <person name="Ichikawa N."/>
        </authorList>
    </citation>
    <scope>NUCLEOTIDE SEQUENCE [LARGE SCALE GENOMIC DNA]</scope>
    <source>
        <strain evidence="6 7">NBRC 104589</strain>
    </source>
</reference>
<dbReference type="InterPro" id="IPR050172">
    <property type="entry name" value="SsuD_RutA_monooxygenase"/>
</dbReference>
<organism evidence="6 7">
    <name type="scientific">Vibrio sagamiensis NBRC 104589</name>
    <dbReference type="NCBI Taxonomy" id="1219064"/>
    <lineage>
        <taxon>Bacteria</taxon>
        <taxon>Pseudomonadati</taxon>
        <taxon>Pseudomonadota</taxon>
        <taxon>Gammaproteobacteria</taxon>
        <taxon>Vibrionales</taxon>
        <taxon>Vibrionaceae</taxon>
        <taxon>Vibrio</taxon>
    </lineage>
</organism>
<keyword evidence="4 6" id="KW-0503">Monooxygenase</keyword>
<comment type="caution">
    <text evidence="6">The sequence shown here is derived from an EMBL/GenBank/DDBJ whole genome shotgun (WGS) entry which is preliminary data.</text>
</comment>
<evidence type="ECO:0000256" key="4">
    <source>
        <dbReference type="ARBA" id="ARBA00023033"/>
    </source>
</evidence>
<evidence type="ECO:0000259" key="5">
    <source>
        <dbReference type="Pfam" id="PF00296"/>
    </source>
</evidence>
<dbReference type="RefSeq" id="WP_050567324.1">
    <property type="nucleotide sequence ID" value="NZ_BAOJ01000039.1"/>
</dbReference>
<evidence type="ECO:0000313" key="6">
    <source>
        <dbReference type="EMBL" id="GEM76244.1"/>
    </source>
</evidence>
<name>A0A511QG11_9VIBR</name>
<dbReference type="InterPro" id="IPR036661">
    <property type="entry name" value="Luciferase-like_sf"/>
</dbReference>
<dbReference type="OrthoDB" id="9814695at2"/>
<dbReference type="GO" id="GO:0046306">
    <property type="term" value="P:alkanesulfonate catabolic process"/>
    <property type="evidence" value="ECO:0007669"/>
    <property type="project" value="TreeGrafter"/>
</dbReference>
<evidence type="ECO:0000256" key="1">
    <source>
        <dbReference type="ARBA" id="ARBA00022630"/>
    </source>
</evidence>
<dbReference type="SUPFAM" id="SSF51679">
    <property type="entry name" value="Bacterial luciferase-like"/>
    <property type="match status" value="1"/>
</dbReference>
<gene>
    <name evidence="6" type="primary">ssuD</name>
    <name evidence="6" type="ORF">VSA01S_23560</name>
</gene>
<evidence type="ECO:0000313" key="7">
    <source>
        <dbReference type="Proteomes" id="UP000321922"/>
    </source>
</evidence>
<dbReference type="Pfam" id="PF00296">
    <property type="entry name" value="Bac_luciferase"/>
    <property type="match status" value="1"/>
</dbReference>
<dbReference type="EMBL" id="BJXJ01000021">
    <property type="protein sequence ID" value="GEM76244.1"/>
    <property type="molecule type" value="Genomic_DNA"/>
</dbReference>
<dbReference type="PANTHER" id="PTHR42847:SF4">
    <property type="entry name" value="ALKANESULFONATE MONOOXYGENASE-RELATED"/>
    <property type="match status" value="1"/>
</dbReference>
<keyword evidence="7" id="KW-1185">Reference proteome</keyword>